<sequence>MYSAIHDFDPMILESGLQYPKTLDETVLVAQGKAFQEQEPGSLTKPYGKSNLERQHEGSDSGSPSNSTAAGSDVRAKAIAAGEKKRKRCSKKSSSGGTDGRAKKKAGGEKKRKNWTDEETELLLKVVPQKTKFRSRIDKFSDSEPSWEGIAKELVFERTGDECRRRMDTLIKSYKAIKQYCENQKIEVSHLNENFEDTILAMPKLATRFKGSWYNYVHDYCPPRSNKNFMRKQGAGNSFEKRASSVFLLLLVWIFFLTQRNGETRSRRLIYVNKMEKIR</sequence>
<dbReference type="InterPro" id="IPR001005">
    <property type="entry name" value="SANT/Myb"/>
</dbReference>
<keyword evidence="4" id="KW-1185">Reference proteome</keyword>
<dbReference type="SUPFAM" id="SSF46689">
    <property type="entry name" value="Homeodomain-like"/>
    <property type="match status" value="1"/>
</dbReference>
<feature type="compositionally biased region" description="Polar residues" evidence="1">
    <location>
        <begin position="60"/>
        <end position="70"/>
    </location>
</feature>
<dbReference type="AlphaFoldDB" id="A0A8T0GP64"/>
<evidence type="ECO:0000313" key="3">
    <source>
        <dbReference type="EMBL" id="KAG0560059.1"/>
    </source>
</evidence>
<dbReference type="Proteomes" id="UP000822688">
    <property type="component" value="Chromosome 10"/>
</dbReference>
<dbReference type="InterPro" id="IPR009057">
    <property type="entry name" value="Homeodomain-like_sf"/>
</dbReference>
<dbReference type="Pfam" id="PF13837">
    <property type="entry name" value="Myb_DNA-bind_4"/>
    <property type="match status" value="1"/>
</dbReference>
<dbReference type="PROSITE" id="PS50090">
    <property type="entry name" value="MYB_LIKE"/>
    <property type="match status" value="1"/>
</dbReference>
<organism evidence="3 4">
    <name type="scientific">Ceratodon purpureus</name>
    <name type="common">Fire moss</name>
    <name type="synonym">Dicranum purpureum</name>
    <dbReference type="NCBI Taxonomy" id="3225"/>
    <lineage>
        <taxon>Eukaryota</taxon>
        <taxon>Viridiplantae</taxon>
        <taxon>Streptophyta</taxon>
        <taxon>Embryophyta</taxon>
        <taxon>Bryophyta</taxon>
        <taxon>Bryophytina</taxon>
        <taxon>Bryopsida</taxon>
        <taxon>Dicranidae</taxon>
        <taxon>Pseudoditrichales</taxon>
        <taxon>Ditrichaceae</taxon>
        <taxon>Ceratodon</taxon>
    </lineage>
</organism>
<feature type="region of interest" description="Disordered" evidence="1">
    <location>
        <begin position="33"/>
        <end position="114"/>
    </location>
</feature>
<gene>
    <name evidence="3" type="ORF">KC19_10G151300</name>
</gene>
<reference evidence="3" key="1">
    <citation type="submission" date="2020-06" db="EMBL/GenBank/DDBJ databases">
        <title>WGS assembly of Ceratodon purpureus strain R40.</title>
        <authorList>
            <person name="Carey S.B."/>
            <person name="Jenkins J."/>
            <person name="Shu S."/>
            <person name="Lovell J.T."/>
            <person name="Sreedasyam A."/>
            <person name="Maumus F."/>
            <person name="Tiley G.P."/>
            <person name="Fernandez-Pozo N."/>
            <person name="Barry K."/>
            <person name="Chen C."/>
            <person name="Wang M."/>
            <person name="Lipzen A."/>
            <person name="Daum C."/>
            <person name="Saski C.A."/>
            <person name="Payton A.C."/>
            <person name="Mcbreen J.C."/>
            <person name="Conrad R.E."/>
            <person name="Kollar L.M."/>
            <person name="Olsson S."/>
            <person name="Huttunen S."/>
            <person name="Landis J.B."/>
            <person name="Wickett N.J."/>
            <person name="Johnson M.G."/>
            <person name="Rensing S.A."/>
            <person name="Grimwood J."/>
            <person name="Schmutz J."/>
            <person name="Mcdaniel S.F."/>
        </authorList>
    </citation>
    <scope>NUCLEOTIDE SEQUENCE</scope>
    <source>
        <strain evidence="3">R40</strain>
    </source>
</reference>
<evidence type="ECO:0000313" key="4">
    <source>
        <dbReference type="Proteomes" id="UP000822688"/>
    </source>
</evidence>
<protein>
    <recommendedName>
        <fullName evidence="2">Myb-like domain-containing protein</fullName>
    </recommendedName>
</protein>
<feature type="domain" description="Myb-like" evidence="2">
    <location>
        <begin position="107"/>
        <end position="171"/>
    </location>
</feature>
<dbReference type="EMBL" id="CM026431">
    <property type="protein sequence ID" value="KAG0560059.1"/>
    <property type="molecule type" value="Genomic_DNA"/>
</dbReference>
<accession>A0A8T0GP64</accession>
<dbReference type="InterPro" id="IPR044822">
    <property type="entry name" value="Myb_DNA-bind_4"/>
</dbReference>
<name>A0A8T0GP64_CERPU</name>
<evidence type="ECO:0000256" key="1">
    <source>
        <dbReference type="SAM" id="MobiDB-lite"/>
    </source>
</evidence>
<dbReference type="Gene3D" id="1.10.10.60">
    <property type="entry name" value="Homeodomain-like"/>
    <property type="match status" value="1"/>
</dbReference>
<comment type="caution">
    <text evidence="3">The sequence shown here is derived from an EMBL/GenBank/DDBJ whole genome shotgun (WGS) entry which is preliminary data.</text>
</comment>
<feature type="compositionally biased region" description="Basic residues" evidence="1">
    <location>
        <begin position="102"/>
        <end position="113"/>
    </location>
</feature>
<evidence type="ECO:0000259" key="2">
    <source>
        <dbReference type="PROSITE" id="PS50090"/>
    </source>
</evidence>
<dbReference type="SMART" id="SM00717">
    <property type="entry name" value="SANT"/>
    <property type="match status" value="1"/>
</dbReference>
<proteinExistence type="predicted"/>